<organism evidence="3 4">
    <name type="scientific">Segatella oulorum F0390</name>
    <dbReference type="NCBI Taxonomy" id="702438"/>
    <lineage>
        <taxon>Bacteria</taxon>
        <taxon>Pseudomonadati</taxon>
        <taxon>Bacteroidota</taxon>
        <taxon>Bacteroidia</taxon>
        <taxon>Bacteroidales</taxon>
        <taxon>Prevotellaceae</taxon>
        <taxon>Segatella</taxon>
    </lineage>
</organism>
<name>G1WBP3_9BACT</name>
<evidence type="ECO:0000256" key="1">
    <source>
        <dbReference type="ARBA" id="ARBA00022649"/>
    </source>
</evidence>
<gene>
    <name evidence="3" type="ORF">HMPREF9431_01244</name>
</gene>
<dbReference type="GO" id="GO:0006415">
    <property type="term" value="P:translational termination"/>
    <property type="evidence" value="ECO:0007669"/>
    <property type="project" value="TreeGrafter"/>
</dbReference>
<dbReference type="InterPro" id="IPR004386">
    <property type="entry name" value="Toxin_YafQ-like"/>
</dbReference>
<dbReference type="SUPFAM" id="SSF143011">
    <property type="entry name" value="RelE-like"/>
    <property type="match status" value="1"/>
</dbReference>
<evidence type="ECO:0008006" key="5">
    <source>
        <dbReference type="Google" id="ProtNLM"/>
    </source>
</evidence>
<dbReference type="OrthoDB" id="7030467at2"/>
<dbReference type="eggNOG" id="COG3041">
    <property type="taxonomic scope" value="Bacteria"/>
</dbReference>
<keyword evidence="1" id="KW-1277">Toxin-antitoxin system</keyword>
<dbReference type="RefSeq" id="WP_004380276.1">
    <property type="nucleotide sequence ID" value="NZ_JH114215.1"/>
</dbReference>
<dbReference type="EMBL" id="ADGI01000044">
    <property type="protein sequence ID" value="EGV31497.1"/>
    <property type="molecule type" value="Genomic_DNA"/>
</dbReference>
<dbReference type="InterPro" id="IPR007712">
    <property type="entry name" value="RelE/ParE_toxin"/>
</dbReference>
<dbReference type="GO" id="GO:0004521">
    <property type="term" value="F:RNA endonuclease activity"/>
    <property type="evidence" value="ECO:0007669"/>
    <property type="project" value="TreeGrafter"/>
</dbReference>
<reference evidence="3 4" key="1">
    <citation type="submission" date="2011-07" db="EMBL/GenBank/DDBJ databases">
        <title>The Genome Sequence of Prevotella oulorum F0390.</title>
        <authorList>
            <consortium name="The Broad Institute Genome Sequencing Platform"/>
            <consortium name="The Broad Institute Genome Sequencing Center for Infectious Disease"/>
            <person name="Earl A."/>
            <person name="Ward D."/>
            <person name="Feldgarden M."/>
            <person name="Gevers D."/>
            <person name="Izard J."/>
            <person name="Ganesan A."/>
            <person name="Baranova O.V."/>
            <person name="Blanton J.M."/>
            <person name="Tanner A.C."/>
            <person name="Dewhirst F.E."/>
            <person name="Young S.K."/>
            <person name="Zeng Q."/>
            <person name="Gargeya S."/>
            <person name="Fitzgerald M."/>
            <person name="Haas B."/>
            <person name="Abouelleil A."/>
            <person name="Alvarado L."/>
            <person name="Arachchi H.M."/>
            <person name="Berlin A."/>
            <person name="Brown A."/>
            <person name="Chapman S.B."/>
            <person name="Chen Z."/>
            <person name="Dunbar C."/>
            <person name="Freedman E."/>
            <person name="Gearin G."/>
            <person name="Gellesch M."/>
            <person name="Goldberg J."/>
            <person name="Griggs A."/>
            <person name="Gujja S."/>
            <person name="Heiman D."/>
            <person name="Howarth C."/>
            <person name="Larson L."/>
            <person name="Lui A."/>
            <person name="MacDonald P.J.P."/>
            <person name="Mehta T."/>
            <person name="Montmayeur A."/>
            <person name="Murphy C."/>
            <person name="Neiman D."/>
            <person name="Pearson M."/>
            <person name="Priest M."/>
            <person name="Roberts A."/>
            <person name="Saif S."/>
            <person name="Shea T."/>
            <person name="Shenoy N."/>
            <person name="Sisk P."/>
            <person name="Stolte C."/>
            <person name="Sykes S."/>
            <person name="Wortman J."/>
            <person name="Nusbaum C."/>
            <person name="Birren B."/>
        </authorList>
    </citation>
    <scope>NUCLEOTIDE SEQUENCE [LARGE SCALE GENOMIC DNA]</scope>
    <source>
        <strain evidence="3 4">F0390</strain>
    </source>
</reference>
<evidence type="ECO:0000313" key="3">
    <source>
        <dbReference type="EMBL" id="EGV31497.1"/>
    </source>
</evidence>
<dbReference type="InterPro" id="IPR035093">
    <property type="entry name" value="RelE/ParE_toxin_dom_sf"/>
</dbReference>
<evidence type="ECO:0000256" key="2">
    <source>
        <dbReference type="PIRSR" id="PIRSR006156-1"/>
    </source>
</evidence>
<sequence>MAYKLRTTHQFEKDLKRCKKRGLPMDKFKEVIKELVANGKVPASFKPHLLHGNRNGQWECHIQPDWLLIWEQNNTELTLLMLDTGSHADLFGKTKR</sequence>
<accession>G1WBP3</accession>
<dbReference type="Gene3D" id="3.30.2310.20">
    <property type="entry name" value="RelE-like"/>
    <property type="match status" value="1"/>
</dbReference>
<evidence type="ECO:0000313" key="4">
    <source>
        <dbReference type="Proteomes" id="UP000005141"/>
    </source>
</evidence>
<comment type="caution">
    <text evidence="3">The sequence shown here is derived from an EMBL/GenBank/DDBJ whole genome shotgun (WGS) entry which is preliminary data.</text>
</comment>
<dbReference type="GO" id="GO:0006402">
    <property type="term" value="P:mRNA catabolic process"/>
    <property type="evidence" value="ECO:0007669"/>
    <property type="project" value="TreeGrafter"/>
</dbReference>
<proteinExistence type="predicted"/>
<keyword evidence="4" id="KW-1185">Reference proteome</keyword>
<dbReference type="GeneID" id="95425887"/>
<dbReference type="NCBIfam" id="TIGR02385">
    <property type="entry name" value="RelE_StbE"/>
    <property type="match status" value="1"/>
</dbReference>
<dbReference type="Proteomes" id="UP000005141">
    <property type="component" value="Unassembled WGS sequence"/>
</dbReference>
<feature type="active site" description="Proton donor" evidence="2">
    <location>
        <position position="87"/>
    </location>
</feature>
<dbReference type="AlphaFoldDB" id="G1WBP3"/>
<dbReference type="PIRSF" id="PIRSF006156">
    <property type="entry name" value="YafQ"/>
    <property type="match status" value="1"/>
</dbReference>
<dbReference type="Pfam" id="PF15738">
    <property type="entry name" value="YafQ_toxin"/>
    <property type="match status" value="1"/>
</dbReference>
<dbReference type="PANTHER" id="PTHR40588">
    <property type="entry name" value="MRNA INTERFERASE TOXIN YAFQ"/>
    <property type="match status" value="1"/>
</dbReference>
<protein>
    <recommendedName>
        <fullName evidence="5">RelE/StbE family addiction module toxin</fullName>
    </recommendedName>
</protein>
<dbReference type="HOGENOM" id="CLU_161929_4_1_10"/>
<dbReference type="PANTHER" id="PTHR40588:SF1">
    <property type="entry name" value="MRNA INTERFERASE TOXIN YAFQ"/>
    <property type="match status" value="1"/>
</dbReference>